<dbReference type="EMBL" id="QYBA01000134">
    <property type="protein sequence ID" value="TKY91752.1"/>
    <property type="molecule type" value="Genomic_DNA"/>
</dbReference>
<name>A0AC61SAK0_9EURY</name>
<proteinExistence type="predicted"/>
<comment type="caution">
    <text evidence="1">The sequence shown here is derived from an EMBL/GenBank/DDBJ whole genome shotgun (WGS) entry which is preliminary data.</text>
</comment>
<accession>A0AC61SAK0</accession>
<reference evidence="1" key="1">
    <citation type="submission" date="2018-09" db="EMBL/GenBank/DDBJ databases">
        <title>A genomic encyclopedia of anaerobic methanotrophic archaea.</title>
        <authorList>
            <person name="Skennerton C.T."/>
            <person name="Chadwick G.L."/>
            <person name="Laso-Perez R."/>
            <person name="Leu A.O."/>
            <person name="Speth D.R."/>
            <person name="Yu H."/>
            <person name="Morgan-Lang C."/>
            <person name="Hatzenpichler R."/>
            <person name="Goudeau D."/>
            <person name="Malmstrom R."/>
            <person name="Woyke T."/>
            <person name="Hallam S."/>
            <person name="Tyson G.W."/>
            <person name="Wegener G."/>
            <person name="Boetius A."/>
            <person name="Orphan V.J."/>
        </authorList>
    </citation>
    <scope>NUCLEOTIDE SEQUENCE</scope>
    <source>
        <strain evidence="1">CONS3730D10UFb2</strain>
    </source>
</reference>
<evidence type="ECO:0000313" key="2">
    <source>
        <dbReference type="Proteomes" id="UP000315423"/>
    </source>
</evidence>
<organism evidence="1 2">
    <name type="scientific">Candidatus Methanomarinus sp</name>
    <dbReference type="NCBI Taxonomy" id="3386244"/>
    <lineage>
        <taxon>Archaea</taxon>
        <taxon>Methanobacteriati</taxon>
        <taxon>Methanobacteriota</taxon>
        <taxon>Stenosarchaea group</taxon>
        <taxon>Methanomicrobia</taxon>
        <taxon>Methanosarcinales</taxon>
        <taxon>ANME-2 cluster</taxon>
        <taxon>Candidatus Methanocomedenaceae</taxon>
        <taxon>Candidatus Methanomarinus</taxon>
    </lineage>
</organism>
<evidence type="ECO:0000313" key="1">
    <source>
        <dbReference type="EMBL" id="TKY91752.1"/>
    </source>
</evidence>
<protein>
    <submittedName>
        <fullName evidence="1">Uncharacterized protein</fullName>
    </submittedName>
</protein>
<sequence>MNNFIVLDSRKRIKFVIQVCFELSEHNRKREVDGLVSAMNDFDLNMGMILTYDQEEKIEIGSKTIIVKPVWKWLLESEQKHNNY</sequence>
<dbReference type="Proteomes" id="UP000315423">
    <property type="component" value="Unassembled WGS sequence"/>
</dbReference>
<gene>
    <name evidence="1" type="ORF">C5S46_04170</name>
</gene>